<evidence type="ECO:0000313" key="2">
    <source>
        <dbReference type="Proteomes" id="UP001606099"/>
    </source>
</evidence>
<sequence length="111" mass="12332">MRNDRPMPRVVPTLTEVLDVPAASGFLDLSEELPGPSPALLPKPESLAVDAASLDSDWQDLAPAAHADLEALCQQIEARLRGQLSLHVEVLVRDVMEQLRPVLDRELRRHR</sequence>
<accession>A0ABW7FXW1</accession>
<proteinExistence type="predicted"/>
<gene>
    <name evidence="1" type="ORF">ACG0Z6_12930</name>
</gene>
<organism evidence="1 2">
    <name type="scientific">Roseateles rivi</name>
    <dbReference type="NCBI Taxonomy" id="3299028"/>
    <lineage>
        <taxon>Bacteria</taxon>
        <taxon>Pseudomonadati</taxon>
        <taxon>Pseudomonadota</taxon>
        <taxon>Betaproteobacteria</taxon>
        <taxon>Burkholderiales</taxon>
        <taxon>Sphaerotilaceae</taxon>
        <taxon>Roseateles</taxon>
    </lineage>
</organism>
<dbReference type="RefSeq" id="WP_394462050.1">
    <property type="nucleotide sequence ID" value="NZ_JBIGHZ010000005.1"/>
</dbReference>
<name>A0ABW7FXW1_9BURK</name>
<comment type="caution">
    <text evidence="1">The sequence shown here is derived from an EMBL/GenBank/DDBJ whole genome shotgun (WGS) entry which is preliminary data.</text>
</comment>
<protein>
    <submittedName>
        <fullName evidence="1">Uncharacterized protein</fullName>
    </submittedName>
</protein>
<dbReference type="Proteomes" id="UP001606099">
    <property type="component" value="Unassembled WGS sequence"/>
</dbReference>
<evidence type="ECO:0000313" key="1">
    <source>
        <dbReference type="EMBL" id="MFG6449136.1"/>
    </source>
</evidence>
<keyword evidence="2" id="KW-1185">Reference proteome</keyword>
<reference evidence="1 2" key="1">
    <citation type="submission" date="2024-08" db="EMBL/GenBank/DDBJ databases">
        <authorList>
            <person name="Lu H."/>
        </authorList>
    </citation>
    <scope>NUCLEOTIDE SEQUENCE [LARGE SCALE GENOMIC DNA]</scope>
    <source>
        <strain evidence="1 2">BYS180W</strain>
    </source>
</reference>
<dbReference type="EMBL" id="JBIGHZ010000005">
    <property type="protein sequence ID" value="MFG6449136.1"/>
    <property type="molecule type" value="Genomic_DNA"/>
</dbReference>